<reference evidence="9" key="1">
    <citation type="submission" date="2022-07" db="EMBL/GenBank/DDBJ databases">
        <authorList>
            <person name="Macas J."/>
            <person name="Novak P."/>
            <person name="Neumann P."/>
        </authorList>
    </citation>
    <scope>NUCLEOTIDE SEQUENCE</scope>
</reference>
<comment type="subcellular location">
    <subcellularLocation>
        <location evidence="1">Nucleus</location>
    </subcellularLocation>
</comment>
<evidence type="ECO:0000256" key="7">
    <source>
        <dbReference type="ARBA" id="ARBA00023242"/>
    </source>
</evidence>
<dbReference type="PANTHER" id="PTHR31604">
    <property type="entry name" value="PROTEIN LATERAL ROOT PRIMORDIUM 1"/>
    <property type="match status" value="1"/>
</dbReference>
<keyword evidence="5" id="KW-0238">DNA-binding</keyword>
<name>A0A9P0ZKY5_CUSEU</name>
<feature type="compositionally biased region" description="Basic and acidic residues" evidence="8">
    <location>
        <begin position="204"/>
        <end position="217"/>
    </location>
</feature>
<dbReference type="NCBIfam" id="TIGR01623">
    <property type="entry name" value="put_zinc_LRP1"/>
    <property type="match status" value="1"/>
</dbReference>
<evidence type="ECO:0000256" key="1">
    <source>
        <dbReference type="ARBA" id="ARBA00004123"/>
    </source>
</evidence>
<feature type="compositionally biased region" description="Polar residues" evidence="8">
    <location>
        <begin position="25"/>
        <end position="49"/>
    </location>
</feature>
<comment type="caution">
    <text evidence="9">The sequence shown here is derived from an EMBL/GenBank/DDBJ whole genome shotgun (WGS) entry which is preliminary data.</text>
</comment>
<dbReference type="Proteomes" id="UP001152484">
    <property type="component" value="Unassembled WGS sequence"/>
</dbReference>
<evidence type="ECO:0000313" key="9">
    <source>
        <dbReference type="EMBL" id="CAH9105715.1"/>
    </source>
</evidence>
<feature type="compositionally biased region" description="Low complexity" evidence="8">
    <location>
        <begin position="182"/>
        <end position="196"/>
    </location>
</feature>
<keyword evidence="10" id="KW-1185">Reference proteome</keyword>
<dbReference type="GO" id="GO:0045893">
    <property type="term" value="P:positive regulation of DNA-templated transcription"/>
    <property type="evidence" value="ECO:0007669"/>
    <property type="project" value="TreeGrafter"/>
</dbReference>
<dbReference type="InterPro" id="IPR007818">
    <property type="entry name" value="SHI"/>
</dbReference>
<feature type="compositionally biased region" description="Gly residues" evidence="8">
    <location>
        <begin position="1"/>
        <end position="22"/>
    </location>
</feature>
<proteinExistence type="inferred from homology"/>
<protein>
    <submittedName>
        <fullName evidence="9">Uncharacterized protein</fullName>
    </submittedName>
</protein>
<dbReference type="AlphaFoldDB" id="A0A9P0ZKY5"/>
<evidence type="ECO:0000256" key="5">
    <source>
        <dbReference type="ARBA" id="ARBA00023125"/>
    </source>
</evidence>
<dbReference type="PANTHER" id="PTHR31604:SF4">
    <property type="entry name" value="PROTEIN SHORT INTERNODES"/>
    <property type="match status" value="1"/>
</dbReference>
<evidence type="ECO:0000256" key="6">
    <source>
        <dbReference type="ARBA" id="ARBA00023159"/>
    </source>
</evidence>
<organism evidence="9 10">
    <name type="scientific">Cuscuta europaea</name>
    <name type="common">European dodder</name>
    <dbReference type="NCBI Taxonomy" id="41803"/>
    <lineage>
        <taxon>Eukaryota</taxon>
        <taxon>Viridiplantae</taxon>
        <taxon>Streptophyta</taxon>
        <taxon>Embryophyta</taxon>
        <taxon>Tracheophyta</taxon>
        <taxon>Spermatophyta</taxon>
        <taxon>Magnoliopsida</taxon>
        <taxon>eudicotyledons</taxon>
        <taxon>Gunneridae</taxon>
        <taxon>Pentapetalae</taxon>
        <taxon>asterids</taxon>
        <taxon>lamiids</taxon>
        <taxon>Solanales</taxon>
        <taxon>Convolvulaceae</taxon>
        <taxon>Cuscuteae</taxon>
        <taxon>Cuscuta</taxon>
        <taxon>Cuscuta subgen. Cuscuta</taxon>
    </lineage>
</organism>
<dbReference type="EMBL" id="CAMAPE010000048">
    <property type="protein sequence ID" value="CAH9105715.1"/>
    <property type="molecule type" value="Genomic_DNA"/>
</dbReference>
<accession>A0A9P0ZKY5</accession>
<evidence type="ECO:0000256" key="8">
    <source>
        <dbReference type="SAM" id="MobiDB-lite"/>
    </source>
</evidence>
<feature type="region of interest" description="Disordered" evidence="8">
    <location>
        <begin position="1"/>
        <end position="50"/>
    </location>
</feature>
<dbReference type="GO" id="GO:0003677">
    <property type="term" value="F:DNA binding"/>
    <property type="evidence" value="ECO:0007669"/>
    <property type="project" value="UniProtKB-KW"/>
</dbReference>
<dbReference type="GO" id="GO:0003700">
    <property type="term" value="F:DNA-binding transcription factor activity"/>
    <property type="evidence" value="ECO:0007669"/>
    <property type="project" value="InterPro"/>
</dbReference>
<evidence type="ECO:0000313" key="10">
    <source>
        <dbReference type="Proteomes" id="UP001152484"/>
    </source>
</evidence>
<sequence length="369" mass="38415">MAGFFSLGGGGSGGGGGGGGGRAASTHNGTQQQNSSNHTHGGSGAQISPDNWFLFRNDQEIPPAYKGFELWQDQPSIRHHHQINPLQDLYSSAAGISRNAGILNASTSAVAPDEEHSRSAAALVMMSGAAGGGISCQDCGNQAKKDCSHMRCRTCCRSRGYQCHTHVKSTWVPAARRRERQQQQQLSSSSAASQSQETPLQLHGGRETTPKRQREDPNASTLACSRLPSAISGLEMGNFPAKVRLYAAFHCVRMRSVDDSEDQCAYRTAVNIGGHVFKGILYDQGPESQYMTAGESSSGGSAGGMQTTQHNLLSSGGGGGGGAAATATSASASGGGGDGQPLFDQSPLFSSAPLCTFMAGTQFFPPPRS</sequence>
<keyword evidence="3" id="KW-0479">Metal-binding</keyword>
<dbReference type="InterPro" id="IPR006511">
    <property type="entry name" value="SHI_C"/>
</dbReference>
<feature type="region of interest" description="Disordered" evidence="8">
    <location>
        <begin position="175"/>
        <end position="221"/>
    </location>
</feature>
<dbReference type="GO" id="GO:0046872">
    <property type="term" value="F:metal ion binding"/>
    <property type="evidence" value="ECO:0007669"/>
    <property type="project" value="UniProtKB-KW"/>
</dbReference>
<comment type="similarity">
    <text evidence="2">Belongs to the SHI protein family.</text>
</comment>
<dbReference type="Pfam" id="PF05142">
    <property type="entry name" value="DUF702"/>
    <property type="match status" value="1"/>
</dbReference>
<keyword evidence="4" id="KW-0862">Zinc</keyword>
<keyword evidence="6" id="KW-0010">Activator</keyword>
<keyword evidence="7" id="KW-0539">Nucleus</keyword>
<dbReference type="GO" id="GO:0005634">
    <property type="term" value="C:nucleus"/>
    <property type="evidence" value="ECO:0007669"/>
    <property type="project" value="UniProtKB-SubCell"/>
</dbReference>
<feature type="region of interest" description="Disordered" evidence="8">
    <location>
        <begin position="288"/>
        <end position="343"/>
    </location>
</feature>
<evidence type="ECO:0000256" key="4">
    <source>
        <dbReference type="ARBA" id="ARBA00022833"/>
    </source>
</evidence>
<evidence type="ECO:0000256" key="3">
    <source>
        <dbReference type="ARBA" id="ARBA00022723"/>
    </source>
</evidence>
<gene>
    <name evidence="9" type="ORF">CEURO_LOCUS17024</name>
</gene>
<evidence type="ECO:0000256" key="2">
    <source>
        <dbReference type="ARBA" id="ARBA00006911"/>
    </source>
</evidence>
<dbReference type="OrthoDB" id="692274at2759"/>
<dbReference type="InterPro" id="IPR006510">
    <property type="entry name" value="Znf_LRP1"/>
</dbReference>
<dbReference type="NCBIfam" id="TIGR01624">
    <property type="entry name" value="LRP1_Cterm"/>
    <property type="match status" value="1"/>
</dbReference>